<dbReference type="Proteomes" id="UP001454036">
    <property type="component" value="Unassembled WGS sequence"/>
</dbReference>
<dbReference type="PANTHER" id="PTHR33240">
    <property type="entry name" value="OS08G0508500 PROTEIN"/>
    <property type="match status" value="1"/>
</dbReference>
<gene>
    <name evidence="1" type="ORF">LIER_00124</name>
</gene>
<dbReference type="SUPFAM" id="SSF50630">
    <property type="entry name" value="Acid proteases"/>
    <property type="match status" value="1"/>
</dbReference>
<dbReference type="CDD" id="cd00303">
    <property type="entry name" value="retropepsin_like"/>
    <property type="match status" value="1"/>
</dbReference>
<dbReference type="EMBL" id="BAABME010000008">
    <property type="protein sequence ID" value="GAA0138365.1"/>
    <property type="molecule type" value="Genomic_DNA"/>
</dbReference>
<comment type="caution">
    <text evidence="1">The sequence shown here is derived from an EMBL/GenBank/DDBJ whole genome shotgun (WGS) entry which is preliminary data.</text>
</comment>
<evidence type="ECO:0000313" key="1">
    <source>
        <dbReference type="EMBL" id="GAA0138365.1"/>
    </source>
</evidence>
<protein>
    <recommendedName>
        <fullName evidence="3">Peptidase A2 domain-containing protein</fullName>
    </recommendedName>
</protein>
<evidence type="ECO:0000313" key="2">
    <source>
        <dbReference type="Proteomes" id="UP001454036"/>
    </source>
</evidence>
<name>A0AAV3NJV5_LITER</name>
<reference evidence="1 2" key="1">
    <citation type="submission" date="2024-01" db="EMBL/GenBank/DDBJ databases">
        <title>The complete chloroplast genome sequence of Lithospermum erythrorhizon: insights into the phylogenetic relationship among Boraginaceae species and the maternal lineages of purple gromwells.</title>
        <authorList>
            <person name="Okada T."/>
            <person name="Watanabe K."/>
        </authorList>
    </citation>
    <scope>NUCLEOTIDE SEQUENCE [LARGE SCALE GENOMIC DNA]</scope>
</reference>
<dbReference type="AlphaFoldDB" id="A0AAV3NJV5"/>
<dbReference type="PANTHER" id="PTHR33240:SF15">
    <property type="entry name" value="GAG-PRO-LIKE PROTEIN"/>
    <property type="match status" value="1"/>
</dbReference>
<evidence type="ECO:0008006" key="3">
    <source>
        <dbReference type="Google" id="ProtNLM"/>
    </source>
</evidence>
<dbReference type="Gene3D" id="2.40.70.10">
    <property type="entry name" value="Acid Proteases"/>
    <property type="match status" value="1"/>
</dbReference>
<accession>A0AAV3NJV5</accession>
<dbReference type="InterPro" id="IPR021109">
    <property type="entry name" value="Peptidase_aspartic_dom_sf"/>
</dbReference>
<sequence length="147" mass="16162">MLVDTGSSADILYLRAYDKLGLARKHLKPVATLLTGFTGHSIHPMGVAELDVTVRKGSRMVTVRASFTVVDIADPSYNGLIGRPLLTALRAIVSHLRLKMKFPTPGGIGEIIGDQRGDENLINCPFLGDCQKRIPQRGKDIRRDIRE</sequence>
<organism evidence="1 2">
    <name type="scientific">Lithospermum erythrorhizon</name>
    <name type="common">Purple gromwell</name>
    <name type="synonym">Lithospermum officinale var. erythrorhizon</name>
    <dbReference type="NCBI Taxonomy" id="34254"/>
    <lineage>
        <taxon>Eukaryota</taxon>
        <taxon>Viridiplantae</taxon>
        <taxon>Streptophyta</taxon>
        <taxon>Embryophyta</taxon>
        <taxon>Tracheophyta</taxon>
        <taxon>Spermatophyta</taxon>
        <taxon>Magnoliopsida</taxon>
        <taxon>eudicotyledons</taxon>
        <taxon>Gunneridae</taxon>
        <taxon>Pentapetalae</taxon>
        <taxon>asterids</taxon>
        <taxon>lamiids</taxon>
        <taxon>Boraginales</taxon>
        <taxon>Boraginaceae</taxon>
        <taxon>Boraginoideae</taxon>
        <taxon>Lithospermeae</taxon>
        <taxon>Lithospermum</taxon>
    </lineage>
</organism>
<proteinExistence type="predicted"/>
<keyword evidence="2" id="KW-1185">Reference proteome</keyword>